<feature type="region of interest" description="Disordered" evidence="1">
    <location>
        <begin position="308"/>
        <end position="334"/>
    </location>
</feature>
<evidence type="ECO:0000313" key="4">
    <source>
        <dbReference type="Proteomes" id="UP000708148"/>
    </source>
</evidence>
<protein>
    <recommendedName>
        <fullName evidence="2">DUF1771 domain-containing protein</fullName>
    </recommendedName>
</protein>
<keyword evidence="4" id="KW-1185">Reference proteome</keyword>
<dbReference type="InterPro" id="IPR036063">
    <property type="entry name" value="Smr_dom_sf"/>
</dbReference>
<reference evidence="3" key="1">
    <citation type="submission" date="2020-12" db="EMBL/GenBank/DDBJ databases">
        <authorList>
            <person name="Iha C."/>
        </authorList>
    </citation>
    <scope>NUCLEOTIDE SEQUENCE</scope>
</reference>
<dbReference type="InterPro" id="IPR053020">
    <property type="entry name" value="Smr_domain_protein"/>
</dbReference>
<dbReference type="EMBL" id="CAJHUC010001188">
    <property type="protein sequence ID" value="CAD7700154.1"/>
    <property type="molecule type" value="Genomic_DNA"/>
</dbReference>
<sequence>MAVVLADAGWDLDAAVVRLLKISQAGGVEPGPAAIDGPGIALLRVKFPDVDEEVVERMVALADGDVGLAEAWLGEHFASPAARPTGASETEEIEWKVQQLREDFGDLSEEEARRALVVGAGGDYSRARAMLVERRAASGADGGRASGGIAQGEVVPKWRVDGAPPDNTWKARVLRKEFGYAPAPEELVGILERVGGDLDAARAALEEEYPKVGARGGLVPPGSREGEGGKIFCKEKRVMQGEWGRRGAPSQVDRQRYFEQRGREGGARAGSPSKQMPQEEFQDMYDQERRPAQELRDKMSMCMRESRAAYKRGDKDRASELSQKGKQYKQMEEKEQQRASDVIFRRRNETIVNEFKVDLHGMHVEEARKRVDWVLTKMKDMLDEFPCKYPGHMSLPHAAGRQHCKKALDARVN</sequence>
<dbReference type="Pfam" id="PF08590">
    <property type="entry name" value="DUF1771"/>
    <property type="match status" value="1"/>
</dbReference>
<accession>A0A8S1J2D3</accession>
<dbReference type="SMART" id="SM01162">
    <property type="entry name" value="DUF1771"/>
    <property type="match status" value="1"/>
</dbReference>
<dbReference type="CDD" id="cd14279">
    <property type="entry name" value="CUE"/>
    <property type="match status" value="1"/>
</dbReference>
<feature type="domain" description="DUF1771" evidence="2">
    <location>
        <begin position="284"/>
        <end position="349"/>
    </location>
</feature>
<organism evidence="3 4">
    <name type="scientific">Ostreobium quekettii</name>
    <dbReference type="NCBI Taxonomy" id="121088"/>
    <lineage>
        <taxon>Eukaryota</taxon>
        <taxon>Viridiplantae</taxon>
        <taxon>Chlorophyta</taxon>
        <taxon>core chlorophytes</taxon>
        <taxon>Ulvophyceae</taxon>
        <taxon>TCBD clade</taxon>
        <taxon>Bryopsidales</taxon>
        <taxon>Ostreobineae</taxon>
        <taxon>Ostreobiaceae</taxon>
        <taxon>Ostreobium</taxon>
    </lineage>
</organism>
<dbReference type="Proteomes" id="UP000708148">
    <property type="component" value="Unassembled WGS sequence"/>
</dbReference>
<dbReference type="PANTHER" id="PTHR47417">
    <property type="entry name" value="SMR DOMAIN-CONTAINING PROTEIN YPL199C"/>
    <property type="match status" value="1"/>
</dbReference>
<dbReference type="InterPro" id="IPR013899">
    <property type="entry name" value="DUF1771"/>
</dbReference>
<dbReference type="OrthoDB" id="3231855at2759"/>
<comment type="caution">
    <text evidence="3">The sequence shown here is derived from an EMBL/GenBank/DDBJ whole genome shotgun (WGS) entry which is preliminary data.</text>
</comment>
<evidence type="ECO:0000259" key="2">
    <source>
        <dbReference type="SMART" id="SM01162"/>
    </source>
</evidence>
<evidence type="ECO:0000256" key="1">
    <source>
        <dbReference type="SAM" id="MobiDB-lite"/>
    </source>
</evidence>
<name>A0A8S1J2D3_9CHLO</name>
<dbReference type="Gene3D" id="3.30.1370.110">
    <property type="match status" value="1"/>
</dbReference>
<dbReference type="AlphaFoldDB" id="A0A8S1J2D3"/>
<dbReference type="PANTHER" id="PTHR47417:SF1">
    <property type="entry name" value="SMR DOMAIN-CONTAINING PROTEIN YPL199C"/>
    <property type="match status" value="1"/>
</dbReference>
<proteinExistence type="predicted"/>
<feature type="compositionally biased region" description="Basic and acidic residues" evidence="1">
    <location>
        <begin position="308"/>
        <end position="319"/>
    </location>
</feature>
<gene>
    <name evidence="3" type="ORF">OSTQU699_LOCUS5513</name>
</gene>
<evidence type="ECO:0000313" key="3">
    <source>
        <dbReference type="EMBL" id="CAD7700154.1"/>
    </source>
</evidence>